<evidence type="ECO:0000256" key="1">
    <source>
        <dbReference type="SAM" id="MobiDB-lite"/>
    </source>
</evidence>
<gene>
    <name evidence="3" type="ORF">BCR36DRAFT_314656</name>
</gene>
<feature type="region of interest" description="Disordered" evidence="1">
    <location>
        <begin position="1"/>
        <end position="32"/>
    </location>
</feature>
<keyword evidence="2" id="KW-0472">Membrane</keyword>
<dbReference type="AlphaFoldDB" id="A0A1Y1VN28"/>
<protein>
    <recommendedName>
        <fullName evidence="5">Transmembrane protein</fullName>
    </recommendedName>
</protein>
<evidence type="ECO:0000256" key="2">
    <source>
        <dbReference type="SAM" id="Phobius"/>
    </source>
</evidence>
<evidence type="ECO:0000313" key="4">
    <source>
        <dbReference type="Proteomes" id="UP000193719"/>
    </source>
</evidence>
<proteinExistence type="predicted"/>
<dbReference type="PANTHER" id="PTHR21780">
    <property type="entry name" value="TRANSMEMBRANE PROTEIN 209"/>
    <property type="match status" value="1"/>
</dbReference>
<feature type="transmembrane region" description="Helical" evidence="2">
    <location>
        <begin position="200"/>
        <end position="222"/>
    </location>
</feature>
<dbReference type="InterPro" id="IPR019176">
    <property type="entry name" value="Cytochrome_B561-rel"/>
</dbReference>
<dbReference type="GO" id="GO:0016020">
    <property type="term" value="C:membrane"/>
    <property type="evidence" value="ECO:0007669"/>
    <property type="project" value="TreeGrafter"/>
</dbReference>
<organism evidence="3 4">
    <name type="scientific">Piromyces finnis</name>
    <dbReference type="NCBI Taxonomy" id="1754191"/>
    <lineage>
        <taxon>Eukaryota</taxon>
        <taxon>Fungi</taxon>
        <taxon>Fungi incertae sedis</taxon>
        <taxon>Chytridiomycota</taxon>
        <taxon>Chytridiomycota incertae sedis</taxon>
        <taxon>Neocallimastigomycetes</taxon>
        <taxon>Neocallimastigales</taxon>
        <taxon>Neocallimastigaceae</taxon>
        <taxon>Piromyces</taxon>
    </lineage>
</organism>
<name>A0A1Y1VN28_9FUNG</name>
<dbReference type="Pfam" id="PF09786">
    <property type="entry name" value="CytochromB561_N"/>
    <property type="match status" value="1"/>
</dbReference>
<keyword evidence="4" id="KW-1185">Reference proteome</keyword>
<feature type="compositionally biased region" description="Low complexity" evidence="1">
    <location>
        <begin position="19"/>
        <end position="32"/>
    </location>
</feature>
<dbReference type="OrthoDB" id="509821at2759"/>
<dbReference type="EMBL" id="MCFH01000001">
    <property type="protein sequence ID" value="ORX60815.1"/>
    <property type="molecule type" value="Genomic_DNA"/>
</dbReference>
<reference evidence="3 4" key="1">
    <citation type="submission" date="2016-08" db="EMBL/GenBank/DDBJ databases">
        <title>Genomes of anaerobic fungi encode conserved fungal cellulosomes for biomass hydrolysis.</title>
        <authorList>
            <consortium name="DOE Joint Genome Institute"/>
            <person name="Haitjema C.H."/>
            <person name="Gilmore S.P."/>
            <person name="Henske J.K."/>
            <person name="Solomon K.V."/>
            <person name="De Groot R."/>
            <person name="Kuo A."/>
            <person name="Mondo S.J."/>
            <person name="Salamov A.A."/>
            <person name="Labutti K."/>
            <person name="Zhao Z."/>
            <person name="Chiniquy J."/>
            <person name="Barry K."/>
            <person name="Brewer H.M."/>
            <person name="Purvine S.O."/>
            <person name="Wright A.T."/>
            <person name="Boxma B."/>
            <person name="Van Alen T."/>
            <person name="Hackstein J.H."/>
            <person name="Baker S.E."/>
            <person name="Grigoriev I.V."/>
            <person name="O'Malley M.A."/>
        </authorList>
    </citation>
    <scope>NUCLEOTIDE SEQUENCE [LARGE SCALE GENOMIC DNA]</scope>
    <source>
        <strain evidence="4">finn</strain>
    </source>
</reference>
<dbReference type="PANTHER" id="PTHR21780:SF0">
    <property type="entry name" value="TRANSMEMBRANE PROTEIN 209"/>
    <property type="match status" value="1"/>
</dbReference>
<feature type="compositionally biased region" description="Basic and acidic residues" evidence="1">
    <location>
        <begin position="1"/>
        <end position="11"/>
    </location>
</feature>
<reference evidence="3 4" key="2">
    <citation type="submission" date="2016-08" db="EMBL/GenBank/DDBJ databases">
        <title>Pervasive Adenine N6-methylation of Active Genes in Fungi.</title>
        <authorList>
            <consortium name="DOE Joint Genome Institute"/>
            <person name="Mondo S.J."/>
            <person name="Dannebaum R.O."/>
            <person name="Kuo R.C."/>
            <person name="Labutti K."/>
            <person name="Haridas S."/>
            <person name="Kuo A."/>
            <person name="Salamov A."/>
            <person name="Ahrendt S.R."/>
            <person name="Lipzen A."/>
            <person name="Sullivan W."/>
            <person name="Andreopoulos W.B."/>
            <person name="Clum A."/>
            <person name="Lindquist E."/>
            <person name="Daum C."/>
            <person name="Ramamoorthy G.K."/>
            <person name="Gryganskyi A."/>
            <person name="Culley D."/>
            <person name="Magnuson J.K."/>
            <person name="James T.Y."/>
            <person name="O'Malley M.A."/>
            <person name="Stajich J.E."/>
            <person name="Spatafora J.W."/>
            <person name="Visel A."/>
            <person name="Grigoriev I.V."/>
        </authorList>
    </citation>
    <scope>NUCLEOTIDE SEQUENCE [LARGE SCALE GENOMIC DNA]</scope>
    <source>
        <strain evidence="4">finn</strain>
    </source>
</reference>
<keyword evidence="2" id="KW-0812">Transmembrane</keyword>
<sequence>MAFFDNKKLETPGKQPITSYNPLKSPSLSSPKLRSYSTKIQNSFITPVQKEPSVLRSSSILEHQNSILNQRYSSTPYHTNVPGSVLKGTSTMTTTSQTPFPMTTPYVNTPFPTTTPKYTPYITPRSGVSNYRTRSKDTSKSSSLRIKDILFRPVMKNINDNKKEVPTKKKLYGKWERSEFYEELKLRSLKGYTDVSKTKLYFNLFVFALIIFSWYKGLLSAFSNKLSNIAYGQPLLKITFGVLIFFSLYNIAECILKAINNRALLLKSEKKTNDLRKSAENKETDLTTPEVKKTKDMIIAKNKNAAIKKRPSTFLSLTPMKEKQLSSSTPSKQSKIKYTVTESPIRGHNVSFLMNEEPIRDPKAINDLFDEYNDQKNANIVQSPIQKPTYFNQKNNYSLMTSRMQMPLPSYQSALPSVNTGMDRVIPEIIGGLPYKHPQWVINELQVESYLDCWTENLRKWLSQKILTPIVKQIETVDKLLADNNLEFLNCTNASLIDNAAALNAALSLKSSNNSNNQINKPMNTFSMSGSSNMFGSQNQIKAQPKNLIDFIQLYGDNPLTQERIKLEKCLMIGDYHCRGYIIERIKTLARGGCLAAYRWDSGSDWNGKAWNQERFPTDAEIILHLFCSYMDFQMPGQGSSNAFTNDYYVSKDGKHSPYLEHIQIKQVEKYPPRYSFIARGCIWGVYPKRNNLFQTICLFLYFFKLEHSGYLSLFNLDTKGIELLSQVLNPCMEHNPLLQKENNKDNINESGNTNAKYDYDYNNTESILNYSQSLKKFNSTSSAIPAKLNNVNKSSSDNKDNSLSSFNIMNRKSLNSVNSSSILNSSSLLNNKSTRVYSTSETMTNPLSFMLQTPSQHNDSLNPTINNGNMTNNNYNLMNPIKTENHHHTPLITSSFRRRVY</sequence>
<dbReference type="Proteomes" id="UP000193719">
    <property type="component" value="Unassembled WGS sequence"/>
</dbReference>
<accession>A0A1Y1VN28</accession>
<comment type="caution">
    <text evidence="3">The sequence shown here is derived from an EMBL/GenBank/DDBJ whole genome shotgun (WGS) entry which is preliminary data.</text>
</comment>
<keyword evidence="2" id="KW-1133">Transmembrane helix</keyword>
<evidence type="ECO:0000313" key="3">
    <source>
        <dbReference type="EMBL" id="ORX60815.1"/>
    </source>
</evidence>
<feature type="region of interest" description="Disordered" evidence="1">
    <location>
        <begin position="118"/>
        <end position="137"/>
    </location>
</feature>
<evidence type="ECO:0008006" key="5">
    <source>
        <dbReference type="Google" id="ProtNLM"/>
    </source>
</evidence>